<keyword evidence="12" id="KW-1185">Reference proteome</keyword>
<evidence type="ECO:0000256" key="6">
    <source>
        <dbReference type="ARBA" id="ARBA00023015"/>
    </source>
</evidence>
<organism evidence="11 12">
    <name type="scientific">Desulfovibrio fairfieldensis</name>
    <dbReference type="NCBI Taxonomy" id="44742"/>
    <lineage>
        <taxon>Bacteria</taxon>
        <taxon>Pseudomonadati</taxon>
        <taxon>Thermodesulfobacteriota</taxon>
        <taxon>Desulfovibrionia</taxon>
        <taxon>Desulfovibrionales</taxon>
        <taxon>Desulfovibrionaceae</taxon>
        <taxon>Desulfovibrio</taxon>
    </lineage>
</organism>
<dbReference type="PROSITE" id="PS01124">
    <property type="entry name" value="HTH_ARAC_FAMILY_2"/>
    <property type="match status" value="1"/>
</dbReference>
<evidence type="ECO:0000256" key="1">
    <source>
        <dbReference type="ARBA" id="ARBA00000086"/>
    </source>
</evidence>
<dbReference type="Gene3D" id="1.10.10.60">
    <property type="entry name" value="Homeodomain-like"/>
    <property type="match status" value="1"/>
</dbReference>
<comment type="catalytic activity">
    <reaction evidence="1">
        <text>Hydrolysis of alkylated DNA, releasing 3-methyladenine, 3-methylguanine, 7-methylguanine and 7-methyladenine.</text>
        <dbReference type="EC" id="3.2.2.21"/>
    </reaction>
</comment>
<keyword evidence="5" id="KW-0227">DNA damage</keyword>
<dbReference type="Gene3D" id="1.10.340.30">
    <property type="entry name" value="Hypothetical protein, domain 2"/>
    <property type="match status" value="1"/>
</dbReference>
<dbReference type="SMART" id="SM01009">
    <property type="entry name" value="AlkA_N"/>
    <property type="match status" value="1"/>
</dbReference>
<accession>A0A0X8JHX8</accession>
<keyword evidence="6" id="KW-0805">Transcription regulation</keyword>
<keyword evidence="8" id="KW-0804">Transcription</keyword>
<evidence type="ECO:0000256" key="3">
    <source>
        <dbReference type="ARBA" id="ARBA00012000"/>
    </source>
</evidence>
<dbReference type="SUPFAM" id="SSF57884">
    <property type="entry name" value="Ada DNA repair protein, N-terminal domain (N-Ada 10)"/>
    <property type="match status" value="1"/>
</dbReference>
<evidence type="ECO:0000256" key="7">
    <source>
        <dbReference type="ARBA" id="ARBA00023159"/>
    </source>
</evidence>
<dbReference type="EC" id="3.2.2.21" evidence="3"/>
<evidence type="ECO:0000256" key="4">
    <source>
        <dbReference type="ARBA" id="ARBA00022603"/>
    </source>
</evidence>
<evidence type="ECO:0000256" key="5">
    <source>
        <dbReference type="ARBA" id="ARBA00022763"/>
    </source>
</evidence>
<keyword evidence="9" id="KW-0234">DNA repair</keyword>
<dbReference type="GO" id="GO:0006307">
    <property type="term" value="P:DNA alkylation repair"/>
    <property type="evidence" value="ECO:0007669"/>
    <property type="project" value="TreeGrafter"/>
</dbReference>
<feature type="domain" description="HTH araC/xylS-type" evidence="10">
    <location>
        <begin position="87"/>
        <end position="185"/>
    </location>
</feature>
<keyword evidence="4" id="KW-0808">Transferase</keyword>
<dbReference type="InterPro" id="IPR011257">
    <property type="entry name" value="DNA_glycosylase"/>
</dbReference>
<keyword evidence="4" id="KW-0489">Methyltransferase</keyword>
<dbReference type="PANTHER" id="PTHR43003:SF13">
    <property type="entry name" value="DNA-3-METHYLADENINE GLYCOSYLASE 2"/>
    <property type="match status" value="1"/>
</dbReference>
<dbReference type="GO" id="GO:0032259">
    <property type="term" value="P:methylation"/>
    <property type="evidence" value="ECO:0007669"/>
    <property type="project" value="UniProtKB-KW"/>
</dbReference>
<dbReference type="GO" id="GO:0032993">
    <property type="term" value="C:protein-DNA complex"/>
    <property type="evidence" value="ECO:0007669"/>
    <property type="project" value="TreeGrafter"/>
</dbReference>
<dbReference type="InterPro" id="IPR051912">
    <property type="entry name" value="Alkylbase_DNA_Glycosylase/TA"/>
</dbReference>
<evidence type="ECO:0000313" key="12">
    <source>
        <dbReference type="Proteomes" id="UP000069241"/>
    </source>
</evidence>
<dbReference type="SUPFAM" id="SSF55945">
    <property type="entry name" value="TATA-box binding protein-like"/>
    <property type="match status" value="1"/>
</dbReference>
<dbReference type="GO" id="GO:0003700">
    <property type="term" value="F:DNA-binding transcription factor activity"/>
    <property type="evidence" value="ECO:0007669"/>
    <property type="project" value="InterPro"/>
</dbReference>
<dbReference type="Gene3D" id="3.40.10.10">
    <property type="entry name" value="DNA Methylphosphotriester Repair Domain"/>
    <property type="match status" value="1"/>
</dbReference>
<dbReference type="EMBL" id="CP014229">
    <property type="protein sequence ID" value="AMD89140.1"/>
    <property type="molecule type" value="Genomic_DNA"/>
</dbReference>
<dbReference type="SUPFAM" id="SSF46689">
    <property type="entry name" value="Homeodomain-like"/>
    <property type="match status" value="2"/>
</dbReference>
<dbReference type="InterPro" id="IPR010316">
    <property type="entry name" value="AlkA_N"/>
</dbReference>
<dbReference type="GO" id="GO:0006285">
    <property type="term" value="P:base-excision repair, AP site formation"/>
    <property type="evidence" value="ECO:0007669"/>
    <property type="project" value="TreeGrafter"/>
</dbReference>
<dbReference type="InterPro" id="IPR003265">
    <property type="entry name" value="HhH-GPD_domain"/>
</dbReference>
<evidence type="ECO:0000256" key="2">
    <source>
        <dbReference type="ARBA" id="ARBA00001947"/>
    </source>
</evidence>
<dbReference type="RefSeq" id="WP_062251572.1">
    <property type="nucleotide sequence ID" value="NZ_CP014229.1"/>
</dbReference>
<protein>
    <recommendedName>
        <fullName evidence="3">DNA-3-methyladenine glycosylase II</fullName>
        <ecNumber evidence="3">3.2.2.21</ecNumber>
    </recommendedName>
</protein>
<dbReference type="GO" id="GO:0005737">
    <property type="term" value="C:cytoplasm"/>
    <property type="evidence" value="ECO:0007669"/>
    <property type="project" value="TreeGrafter"/>
</dbReference>
<dbReference type="InterPro" id="IPR023170">
    <property type="entry name" value="HhH_base_excis_C"/>
</dbReference>
<evidence type="ECO:0000256" key="9">
    <source>
        <dbReference type="ARBA" id="ARBA00023204"/>
    </source>
</evidence>
<dbReference type="InterPro" id="IPR009057">
    <property type="entry name" value="Homeodomain-like_sf"/>
</dbReference>
<dbReference type="GO" id="GO:0032131">
    <property type="term" value="F:alkylated DNA binding"/>
    <property type="evidence" value="ECO:0007669"/>
    <property type="project" value="TreeGrafter"/>
</dbReference>
<dbReference type="AlphaFoldDB" id="A0A0X8JHX8"/>
<dbReference type="SMART" id="SM00478">
    <property type="entry name" value="ENDO3c"/>
    <property type="match status" value="1"/>
</dbReference>
<dbReference type="KEGG" id="dfi:AXF13_02875"/>
<dbReference type="STRING" id="44742.AXF13_02875"/>
<evidence type="ECO:0000259" key="10">
    <source>
        <dbReference type="PROSITE" id="PS01124"/>
    </source>
</evidence>
<dbReference type="SMART" id="SM00342">
    <property type="entry name" value="HTH_ARAC"/>
    <property type="match status" value="1"/>
</dbReference>
<dbReference type="GO" id="GO:0043916">
    <property type="term" value="F:DNA-7-methylguanine glycosylase activity"/>
    <property type="evidence" value="ECO:0007669"/>
    <property type="project" value="TreeGrafter"/>
</dbReference>
<dbReference type="Pfam" id="PF02805">
    <property type="entry name" value="Ada_Zn_binding"/>
    <property type="match status" value="1"/>
</dbReference>
<dbReference type="Proteomes" id="UP000069241">
    <property type="component" value="Chromosome"/>
</dbReference>
<dbReference type="Gene3D" id="1.10.1670.10">
    <property type="entry name" value="Helix-hairpin-Helix base-excision DNA repair enzymes (C-terminal)"/>
    <property type="match status" value="1"/>
</dbReference>
<dbReference type="GO" id="GO:0008725">
    <property type="term" value="F:DNA-3-methyladenine glycosylase activity"/>
    <property type="evidence" value="ECO:0007669"/>
    <property type="project" value="TreeGrafter"/>
</dbReference>
<sequence>MHGNYPGLYSAFCAKDPRFDGRFFVGVSSTRIYCRPVCRARTPKEENCAFFSSAAEAEQAGYRPCLLCRPELAPGMSIADASASLAKRAARMIEENCGSGERLEQFAHRLHCTGRHLRRVFEEEFHVSPVQYLQTCRLLLAKNLLTDTKLRVVDIAMAAGFGSLRRFNDAFKEKYHLTPGDIRKRMSTTKREDAELKVSLGYRPPYRWKEMLRFLKGRAIAGIDLVRGDAYYRTVCLANTRRMPVTGWIAVSNNEAEHILEVSLSESLLSVLPQLLGKVRNMFDLYCDPEAVFESLSSMNAIRENLCMKGARLPGCFDSFEVSVRAILGQQVTVKAAGTLAERLVSRFGIPVATVVEGLSRIFPPPEYFAGLDGPLEQRLGPLGITASRAGAIEALAKALARREICLDGCSDPEQETRKLMGIRGIGTWTANYIAMRAMAWPDAFLETDAGIRHALPRYSPRELRIMAEQWRPWRSYAAVNLWNSLHATDDNG</sequence>
<dbReference type="InterPro" id="IPR004026">
    <property type="entry name" value="Ada_DNA_repair_Zn-bd"/>
</dbReference>
<dbReference type="GO" id="GO:0008168">
    <property type="term" value="F:methyltransferase activity"/>
    <property type="evidence" value="ECO:0007669"/>
    <property type="project" value="UniProtKB-KW"/>
</dbReference>
<name>A0A0X8JHX8_9BACT</name>
<dbReference type="Pfam" id="PF06029">
    <property type="entry name" value="AlkA_N"/>
    <property type="match status" value="1"/>
</dbReference>
<dbReference type="InterPro" id="IPR037046">
    <property type="entry name" value="AlkA_N_sf"/>
</dbReference>
<evidence type="ECO:0000256" key="8">
    <source>
        <dbReference type="ARBA" id="ARBA00023163"/>
    </source>
</evidence>
<gene>
    <name evidence="11" type="ORF">AXF13_02875</name>
</gene>
<dbReference type="CDD" id="cd00056">
    <property type="entry name" value="ENDO3c"/>
    <property type="match status" value="1"/>
</dbReference>
<reference evidence="12" key="1">
    <citation type="submission" date="2016-02" db="EMBL/GenBank/DDBJ databases">
        <authorList>
            <person name="Holder M.E."/>
            <person name="Ajami N.J."/>
            <person name="Petrosino J.F."/>
        </authorList>
    </citation>
    <scope>NUCLEOTIDE SEQUENCE [LARGE SCALE GENOMIC DNA]</scope>
    <source>
        <strain evidence="12">CCUG 45958</strain>
    </source>
</reference>
<dbReference type="InterPro" id="IPR035451">
    <property type="entry name" value="Ada-like_dom_sf"/>
</dbReference>
<dbReference type="GO" id="GO:0043565">
    <property type="term" value="F:sequence-specific DNA binding"/>
    <property type="evidence" value="ECO:0007669"/>
    <property type="project" value="InterPro"/>
</dbReference>
<dbReference type="Pfam" id="PF12833">
    <property type="entry name" value="HTH_18"/>
    <property type="match status" value="1"/>
</dbReference>
<dbReference type="GO" id="GO:0008270">
    <property type="term" value="F:zinc ion binding"/>
    <property type="evidence" value="ECO:0007669"/>
    <property type="project" value="InterPro"/>
</dbReference>
<dbReference type="PANTHER" id="PTHR43003">
    <property type="entry name" value="DNA-3-METHYLADENINE GLYCOSYLASE"/>
    <property type="match status" value="1"/>
</dbReference>
<dbReference type="InterPro" id="IPR018060">
    <property type="entry name" value="HTH_AraC"/>
</dbReference>
<evidence type="ECO:0000313" key="11">
    <source>
        <dbReference type="EMBL" id="AMD89140.1"/>
    </source>
</evidence>
<keyword evidence="7" id="KW-0010">Activator</keyword>
<dbReference type="Pfam" id="PF00730">
    <property type="entry name" value="HhH-GPD"/>
    <property type="match status" value="1"/>
</dbReference>
<proteinExistence type="predicted"/>
<dbReference type="SUPFAM" id="SSF48150">
    <property type="entry name" value="DNA-glycosylase"/>
    <property type="match status" value="1"/>
</dbReference>
<dbReference type="Gene3D" id="3.30.310.20">
    <property type="entry name" value="DNA-3-methyladenine glycosylase AlkA, N-terminal domain"/>
    <property type="match status" value="1"/>
</dbReference>
<comment type="cofactor">
    <cofactor evidence="2">
        <name>Zn(2+)</name>
        <dbReference type="ChEBI" id="CHEBI:29105"/>
    </cofactor>
</comment>